<dbReference type="PANTHER" id="PTHR22988:SF73">
    <property type="entry name" value="RHO-ASSOCIATED PROTEIN KINASE"/>
    <property type="match status" value="1"/>
</dbReference>
<dbReference type="AlphaFoldDB" id="A0AAV4USI0"/>
<keyword evidence="12 21" id="KW-0418">Kinase</keyword>
<dbReference type="FunFam" id="1.20.5.730:FF:000001">
    <property type="entry name" value="rho-associated protein kinase 2"/>
    <property type="match status" value="1"/>
</dbReference>
<dbReference type="InterPro" id="IPR011993">
    <property type="entry name" value="PH-like_dom_sf"/>
</dbReference>
<dbReference type="GO" id="GO:0005856">
    <property type="term" value="C:cytoskeleton"/>
    <property type="evidence" value="ECO:0007669"/>
    <property type="project" value="UniProtKB-SubCell"/>
</dbReference>
<dbReference type="GO" id="GO:0048598">
    <property type="term" value="P:embryonic morphogenesis"/>
    <property type="evidence" value="ECO:0007669"/>
    <property type="project" value="TreeGrafter"/>
</dbReference>
<dbReference type="GO" id="GO:0031267">
    <property type="term" value="F:small GTPase binding"/>
    <property type="evidence" value="ECO:0007669"/>
    <property type="project" value="InterPro"/>
</dbReference>
<accession>A0AAV4USI0</accession>
<evidence type="ECO:0000256" key="19">
    <source>
        <dbReference type="SAM" id="Coils"/>
    </source>
</evidence>
<dbReference type="GO" id="GO:0031032">
    <property type="term" value="P:actomyosin structure organization"/>
    <property type="evidence" value="ECO:0007669"/>
    <property type="project" value="TreeGrafter"/>
</dbReference>
<evidence type="ECO:0000259" key="20">
    <source>
        <dbReference type="PROSITE" id="PS51859"/>
    </source>
</evidence>
<evidence type="ECO:0000256" key="1">
    <source>
        <dbReference type="ARBA" id="ARBA00001946"/>
    </source>
</evidence>
<evidence type="ECO:0000256" key="11">
    <source>
        <dbReference type="ARBA" id="ARBA00022741"/>
    </source>
</evidence>
<evidence type="ECO:0000256" key="12">
    <source>
        <dbReference type="ARBA" id="ARBA00022777"/>
    </source>
</evidence>
<evidence type="ECO:0000256" key="10">
    <source>
        <dbReference type="ARBA" id="ARBA00022679"/>
    </source>
</evidence>
<keyword evidence="7" id="KW-1003">Cell membrane</keyword>
<evidence type="ECO:0000256" key="2">
    <source>
        <dbReference type="ARBA" id="ARBA00004184"/>
    </source>
</evidence>
<comment type="cofactor">
    <cofactor evidence="1">
        <name>Mg(2+)</name>
        <dbReference type="ChEBI" id="CHEBI:18420"/>
    </cofactor>
</comment>
<feature type="domain" description="RhoBD" evidence="20">
    <location>
        <begin position="180"/>
        <end position="248"/>
    </location>
</feature>
<dbReference type="GO" id="GO:0005886">
    <property type="term" value="C:plasma membrane"/>
    <property type="evidence" value="ECO:0007669"/>
    <property type="project" value="UniProtKB-SubCell"/>
</dbReference>
<dbReference type="GO" id="GO:0005524">
    <property type="term" value="F:ATP binding"/>
    <property type="evidence" value="ECO:0007669"/>
    <property type="project" value="UniProtKB-KW"/>
</dbReference>
<dbReference type="GO" id="GO:0007266">
    <property type="term" value="P:Rho protein signal transduction"/>
    <property type="evidence" value="ECO:0007669"/>
    <property type="project" value="UniProtKB-UniRule"/>
</dbReference>
<evidence type="ECO:0000256" key="15">
    <source>
        <dbReference type="ARBA" id="ARBA00023054"/>
    </source>
</evidence>
<dbReference type="EC" id="2.7.11.1" evidence="6"/>
<proteinExistence type="inferred from homology"/>
<keyword evidence="15 18" id="KW-0175">Coiled coil</keyword>
<dbReference type="InterPro" id="IPR057529">
    <property type="entry name" value="MRCK/ROCK_PH"/>
</dbReference>
<dbReference type="PROSITE" id="PS51859">
    <property type="entry name" value="RHO_BD"/>
    <property type="match status" value="1"/>
</dbReference>
<keyword evidence="10" id="KW-0808">Transferase</keyword>
<dbReference type="GO" id="GO:0005737">
    <property type="term" value="C:cytoplasm"/>
    <property type="evidence" value="ECO:0007669"/>
    <property type="project" value="TreeGrafter"/>
</dbReference>
<keyword evidence="11" id="KW-0547">Nucleotide-binding</keyword>
<keyword evidence="16" id="KW-0472">Membrane</keyword>
<dbReference type="InterPro" id="IPR015008">
    <property type="entry name" value="ROCK_Rho-bd_dom"/>
</dbReference>
<evidence type="ECO:0000256" key="4">
    <source>
        <dbReference type="ARBA" id="ARBA00004245"/>
    </source>
</evidence>
<evidence type="ECO:0000256" key="7">
    <source>
        <dbReference type="ARBA" id="ARBA00022475"/>
    </source>
</evidence>
<dbReference type="Gene3D" id="1.20.5.730">
    <property type="entry name" value="Single helix bin"/>
    <property type="match status" value="1"/>
</dbReference>
<dbReference type="Gene3D" id="2.30.29.30">
    <property type="entry name" value="Pleckstrin-homology domain (PH domain)/Phosphotyrosine-binding domain (PTB)"/>
    <property type="match status" value="1"/>
</dbReference>
<evidence type="ECO:0000256" key="8">
    <source>
        <dbReference type="ARBA" id="ARBA00022490"/>
    </source>
</evidence>
<comment type="similarity">
    <text evidence="5">Belongs to the protein kinase superfamily. AGC Ser/Thr protein kinase family.</text>
</comment>
<evidence type="ECO:0000256" key="14">
    <source>
        <dbReference type="ARBA" id="ARBA00022842"/>
    </source>
</evidence>
<sequence>MSKEREISMLTVEQRQLNLQFQKLEGEYIKEVEKVKALSQDYEEECQKRSNLQSELTNQLSENNKLKTKEKQLIQDLCNLQESKRSIEEELNKMKMIKSMDDLQMKELEDQLEAETYFSLPVQIPNLFARSIAEETIADLEKERTMHELELKDLISRHRTELSNKDVTISNLKDKENEFKKTIEHLTQEKRRVQCKVLSLQEELMNLRNQSANVDDQIQQLNKQIQQERLLKLQAVNKLAEIMNRKDNLDWKAGLSIPSKQNIKRHGWKKLYVVVSSRKIIFYNNEADKLNADPIIILNLNKLFHVSPVTQGDAIRAEVKDIPRIFQLPLCW</sequence>
<dbReference type="SUPFAM" id="SSF103652">
    <property type="entry name" value="G protein-binding domain"/>
    <property type="match status" value="1"/>
</dbReference>
<comment type="caution">
    <text evidence="21">The sequence shown here is derived from an EMBL/GenBank/DDBJ whole genome shotgun (WGS) entry which is preliminary data.</text>
</comment>
<dbReference type="GO" id="GO:0072518">
    <property type="term" value="F:Rho-dependent protein serine/threonine kinase activity"/>
    <property type="evidence" value="ECO:0007669"/>
    <property type="project" value="TreeGrafter"/>
</dbReference>
<evidence type="ECO:0000313" key="22">
    <source>
        <dbReference type="Proteomes" id="UP001054945"/>
    </source>
</evidence>
<evidence type="ECO:0000313" key="21">
    <source>
        <dbReference type="EMBL" id="GIY60635.1"/>
    </source>
</evidence>
<evidence type="ECO:0000256" key="9">
    <source>
        <dbReference type="ARBA" id="ARBA00022527"/>
    </source>
</evidence>
<keyword evidence="13" id="KW-0067">ATP-binding</keyword>
<evidence type="ECO:0000256" key="16">
    <source>
        <dbReference type="ARBA" id="ARBA00023136"/>
    </source>
</evidence>
<keyword evidence="8" id="KW-0963">Cytoplasm</keyword>
<dbReference type="GO" id="GO:1901888">
    <property type="term" value="P:regulation of cell junction assembly"/>
    <property type="evidence" value="ECO:0007669"/>
    <property type="project" value="TreeGrafter"/>
</dbReference>
<evidence type="ECO:0000256" key="3">
    <source>
        <dbReference type="ARBA" id="ARBA00004236"/>
    </source>
</evidence>
<organism evidence="21 22">
    <name type="scientific">Caerostris extrusa</name>
    <name type="common">Bark spider</name>
    <name type="synonym">Caerostris bankana</name>
    <dbReference type="NCBI Taxonomy" id="172846"/>
    <lineage>
        <taxon>Eukaryota</taxon>
        <taxon>Metazoa</taxon>
        <taxon>Ecdysozoa</taxon>
        <taxon>Arthropoda</taxon>
        <taxon>Chelicerata</taxon>
        <taxon>Arachnida</taxon>
        <taxon>Araneae</taxon>
        <taxon>Araneomorphae</taxon>
        <taxon>Entelegynae</taxon>
        <taxon>Araneoidea</taxon>
        <taxon>Araneidae</taxon>
        <taxon>Caerostris</taxon>
    </lineage>
</organism>
<gene>
    <name evidence="21" type="primary">ROCK1</name>
    <name evidence="21" type="ORF">CEXT_507571</name>
</gene>
<keyword evidence="9" id="KW-0723">Serine/threonine-protein kinase</keyword>
<evidence type="ECO:0000256" key="18">
    <source>
        <dbReference type="PROSITE-ProRule" id="PRU01206"/>
    </source>
</evidence>
<evidence type="ECO:0000256" key="13">
    <source>
        <dbReference type="ARBA" id="ARBA00022840"/>
    </source>
</evidence>
<dbReference type="SUPFAM" id="SSF50729">
    <property type="entry name" value="PH domain-like"/>
    <property type="match status" value="1"/>
</dbReference>
<comment type="subcellular location">
    <subcellularLocation>
        <location evidence="3">Cell membrane</location>
    </subcellularLocation>
    <subcellularLocation>
        <location evidence="4">Cytoplasm</location>
        <location evidence="4">Cytoskeleton</location>
    </subcellularLocation>
    <subcellularLocation>
        <location evidence="2">Endomembrane system</location>
        <topology evidence="2">Peripheral membrane protein</topology>
    </subcellularLocation>
</comment>
<dbReference type="PANTHER" id="PTHR22988">
    <property type="entry name" value="MYOTONIC DYSTROPHY S/T KINASE-RELATED"/>
    <property type="match status" value="1"/>
</dbReference>
<evidence type="ECO:0000256" key="17">
    <source>
        <dbReference type="ARBA" id="ARBA00023212"/>
    </source>
</evidence>
<dbReference type="InterPro" id="IPR050839">
    <property type="entry name" value="Rho-assoc_Ser/Thr_Kinase"/>
</dbReference>
<dbReference type="GO" id="GO:0000281">
    <property type="term" value="P:mitotic cytokinesis"/>
    <property type="evidence" value="ECO:0007669"/>
    <property type="project" value="TreeGrafter"/>
</dbReference>
<dbReference type="Proteomes" id="UP001054945">
    <property type="component" value="Unassembled WGS sequence"/>
</dbReference>
<dbReference type="GO" id="GO:0012505">
    <property type="term" value="C:endomembrane system"/>
    <property type="evidence" value="ECO:0007669"/>
    <property type="project" value="UniProtKB-SubCell"/>
</dbReference>
<dbReference type="EMBL" id="BPLR01013352">
    <property type="protein sequence ID" value="GIY60635.1"/>
    <property type="molecule type" value="Genomic_DNA"/>
</dbReference>
<keyword evidence="14" id="KW-0460">Magnesium</keyword>
<keyword evidence="17" id="KW-0206">Cytoskeleton</keyword>
<keyword evidence="22" id="KW-1185">Reference proteome</keyword>
<dbReference type="Pfam" id="PF25346">
    <property type="entry name" value="PH_MRCK"/>
    <property type="match status" value="1"/>
</dbReference>
<name>A0AAV4USI0_CAEEX</name>
<reference evidence="21 22" key="1">
    <citation type="submission" date="2021-06" db="EMBL/GenBank/DDBJ databases">
        <title>Caerostris extrusa draft genome.</title>
        <authorList>
            <person name="Kono N."/>
            <person name="Arakawa K."/>
        </authorList>
    </citation>
    <scope>NUCLEOTIDE SEQUENCE [LARGE SCALE GENOMIC DNA]</scope>
</reference>
<feature type="coiled-coil region" evidence="19">
    <location>
        <begin position="130"/>
        <end position="238"/>
    </location>
</feature>
<dbReference type="Pfam" id="PF08912">
    <property type="entry name" value="Rho_Binding"/>
    <property type="match status" value="1"/>
</dbReference>
<dbReference type="GO" id="GO:0030866">
    <property type="term" value="P:cortical actin cytoskeleton organization"/>
    <property type="evidence" value="ECO:0007669"/>
    <property type="project" value="TreeGrafter"/>
</dbReference>
<evidence type="ECO:0000256" key="6">
    <source>
        <dbReference type="ARBA" id="ARBA00012513"/>
    </source>
</evidence>
<evidence type="ECO:0000256" key="5">
    <source>
        <dbReference type="ARBA" id="ARBA00009903"/>
    </source>
</evidence>
<feature type="coiled-coil region" evidence="19">
    <location>
        <begin position="35"/>
        <end position="69"/>
    </location>
</feature>
<protein>
    <recommendedName>
        <fullName evidence="6">non-specific serine/threonine protein kinase</fullName>
        <ecNumber evidence="6">2.7.11.1</ecNumber>
    </recommendedName>
</protein>